<dbReference type="InterPro" id="IPR029063">
    <property type="entry name" value="SAM-dependent_MTases_sf"/>
</dbReference>
<dbReference type="InterPro" id="IPR004398">
    <property type="entry name" value="RNA_MeTrfase_RsmD"/>
</dbReference>
<proteinExistence type="inferred from homology"/>
<keyword evidence="5 8" id="KW-0489">Methyltransferase</keyword>
<dbReference type="CDD" id="cd02440">
    <property type="entry name" value="AdoMet_MTases"/>
    <property type="match status" value="1"/>
</dbReference>
<dbReference type="PROSITE" id="PS00092">
    <property type="entry name" value="N6_MTASE"/>
    <property type="match status" value="1"/>
</dbReference>
<accession>A0ABW3HIJ8</accession>
<dbReference type="NCBIfam" id="TIGR00095">
    <property type="entry name" value="16S rRNA (guanine(966)-N(2))-methyltransferase RsmD"/>
    <property type="match status" value="1"/>
</dbReference>
<dbReference type="RefSeq" id="WP_340675970.1">
    <property type="nucleotide sequence ID" value="NZ_JBHTIT010000001.1"/>
</dbReference>
<evidence type="ECO:0000256" key="3">
    <source>
        <dbReference type="ARBA" id="ARBA00012141"/>
    </source>
</evidence>
<comment type="function">
    <text evidence="1 8">Specifically methylates the guanine in position 966 of 16S rRNA in the assembled 30S particle.</text>
</comment>
<evidence type="ECO:0000256" key="5">
    <source>
        <dbReference type="ARBA" id="ARBA00022603"/>
    </source>
</evidence>
<keyword evidence="8" id="KW-0698">rRNA processing</keyword>
<dbReference type="Gene3D" id="3.40.50.150">
    <property type="entry name" value="Vaccinia Virus protein VP39"/>
    <property type="match status" value="1"/>
</dbReference>
<evidence type="ECO:0000256" key="2">
    <source>
        <dbReference type="ARBA" id="ARBA00005269"/>
    </source>
</evidence>
<comment type="similarity">
    <text evidence="2 8">Belongs to the methyltransferase superfamily. RsmD family.</text>
</comment>
<reference evidence="10" key="1">
    <citation type="journal article" date="2019" name="Int. J. Syst. Evol. Microbiol.">
        <title>The Global Catalogue of Microorganisms (GCM) 10K type strain sequencing project: providing services to taxonomists for standard genome sequencing and annotation.</title>
        <authorList>
            <consortium name="The Broad Institute Genomics Platform"/>
            <consortium name="The Broad Institute Genome Sequencing Center for Infectious Disease"/>
            <person name="Wu L."/>
            <person name="Ma J."/>
        </authorList>
    </citation>
    <scope>NUCLEOTIDE SEQUENCE [LARGE SCALE GENOMIC DNA]</scope>
    <source>
        <strain evidence="10">CCUG 63419</strain>
    </source>
</reference>
<dbReference type="Proteomes" id="UP001597044">
    <property type="component" value="Unassembled WGS sequence"/>
</dbReference>
<dbReference type="Pfam" id="PF03602">
    <property type="entry name" value="Cons_hypoth95"/>
    <property type="match status" value="1"/>
</dbReference>
<dbReference type="PANTHER" id="PTHR43542:SF1">
    <property type="entry name" value="METHYLTRANSFERASE"/>
    <property type="match status" value="1"/>
</dbReference>
<sequence>MKAAKSSRGGTRTLRIIGGRWRSRLLTFVDAPGLRPTPDRVRETVFNWLQFNVPGRHVLDMYAGSGAMAFEALSRGAASATMIEFDQAQARALQATAQSLAATEARIIRDDSLRWLASATLPEGGYGLIVLDPPFHLGHVDKTLAALEAKGWLQANTWIYVETELAPEELTLPSSLDLHRHTRAGMVWALLFRVETEGDAAS</sequence>
<protein>
    <recommendedName>
        <fullName evidence="4 8">Ribosomal RNA small subunit methyltransferase D</fullName>
        <ecNumber evidence="3 8">2.1.1.171</ecNumber>
    </recommendedName>
</protein>
<evidence type="ECO:0000313" key="9">
    <source>
        <dbReference type="EMBL" id="MFD0950575.1"/>
    </source>
</evidence>
<comment type="caution">
    <text evidence="9">The sequence shown here is derived from an EMBL/GenBank/DDBJ whole genome shotgun (WGS) entry which is preliminary data.</text>
</comment>
<evidence type="ECO:0000256" key="6">
    <source>
        <dbReference type="ARBA" id="ARBA00022679"/>
    </source>
</evidence>
<dbReference type="SUPFAM" id="SSF53335">
    <property type="entry name" value="S-adenosyl-L-methionine-dependent methyltransferases"/>
    <property type="match status" value="1"/>
</dbReference>
<dbReference type="PIRSF" id="PIRSF004553">
    <property type="entry name" value="CHP00095"/>
    <property type="match status" value="1"/>
</dbReference>
<evidence type="ECO:0000256" key="1">
    <source>
        <dbReference type="ARBA" id="ARBA00002649"/>
    </source>
</evidence>
<dbReference type="InterPro" id="IPR002052">
    <property type="entry name" value="DNA_methylase_N6_adenine_CS"/>
</dbReference>
<dbReference type="GO" id="GO:0052913">
    <property type="term" value="F:16S rRNA (guanine(966)-N(2))-methyltransferase activity"/>
    <property type="evidence" value="ECO:0007669"/>
    <property type="project" value="UniProtKB-EC"/>
</dbReference>
<keyword evidence="8" id="KW-0949">S-adenosyl-L-methionine</keyword>
<dbReference type="EC" id="2.1.1.171" evidence="3 8"/>
<evidence type="ECO:0000256" key="7">
    <source>
        <dbReference type="ARBA" id="ARBA00048326"/>
    </source>
</evidence>
<evidence type="ECO:0000256" key="8">
    <source>
        <dbReference type="PIRNR" id="PIRNR004553"/>
    </source>
</evidence>
<gene>
    <name evidence="9" type="primary">rsmD</name>
    <name evidence="9" type="ORF">ACFQ0F_09280</name>
</gene>
<keyword evidence="10" id="KW-1185">Reference proteome</keyword>
<dbReference type="PANTHER" id="PTHR43542">
    <property type="entry name" value="METHYLTRANSFERASE"/>
    <property type="match status" value="1"/>
</dbReference>
<evidence type="ECO:0000313" key="10">
    <source>
        <dbReference type="Proteomes" id="UP001597044"/>
    </source>
</evidence>
<dbReference type="EMBL" id="JBHTIT010000001">
    <property type="protein sequence ID" value="MFD0950575.1"/>
    <property type="molecule type" value="Genomic_DNA"/>
</dbReference>
<comment type="catalytic activity">
    <reaction evidence="7 8">
        <text>guanosine(966) in 16S rRNA + S-adenosyl-L-methionine = N(2)-methylguanosine(966) in 16S rRNA + S-adenosyl-L-homocysteine + H(+)</text>
        <dbReference type="Rhea" id="RHEA:23548"/>
        <dbReference type="Rhea" id="RHEA-COMP:10211"/>
        <dbReference type="Rhea" id="RHEA-COMP:10212"/>
        <dbReference type="ChEBI" id="CHEBI:15378"/>
        <dbReference type="ChEBI" id="CHEBI:57856"/>
        <dbReference type="ChEBI" id="CHEBI:59789"/>
        <dbReference type="ChEBI" id="CHEBI:74269"/>
        <dbReference type="ChEBI" id="CHEBI:74481"/>
        <dbReference type="EC" id="2.1.1.171"/>
    </reaction>
</comment>
<name>A0ABW3HIJ8_9GAMM</name>
<keyword evidence="6 8" id="KW-0808">Transferase</keyword>
<evidence type="ECO:0000256" key="4">
    <source>
        <dbReference type="ARBA" id="ARBA00013682"/>
    </source>
</evidence>
<organism evidence="9 10">
    <name type="scientific">Paraperlucidibaca wandonensis</name>
    <dbReference type="NCBI Taxonomy" id="1268273"/>
    <lineage>
        <taxon>Bacteria</taxon>
        <taxon>Pseudomonadati</taxon>
        <taxon>Pseudomonadota</taxon>
        <taxon>Gammaproteobacteria</taxon>
        <taxon>Moraxellales</taxon>
        <taxon>Moraxellaceae</taxon>
        <taxon>Paraperlucidibaca</taxon>
    </lineage>
</organism>